<protein>
    <recommendedName>
        <fullName evidence="1">Amine oxidase domain-containing protein</fullName>
    </recommendedName>
</protein>
<reference evidence="2 3" key="1">
    <citation type="submission" date="2024-08" db="EMBL/GenBank/DDBJ databases">
        <title>Insights into the chromosomal genome structure of Flemingia macrophylla.</title>
        <authorList>
            <person name="Ding Y."/>
            <person name="Zhao Y."/>
            <person name="Bi W."/>
            <person name="Wu M."/>
            <person name="Zhao G."/>
            <person name="Gong Y."/>
            <person name="Li W."/>
            <person name="Zhang P."/>
        </authorList>
    </citation>
    <scope>NUCLEOTIDE SEQUENCE [LARGE SCALE GENOMIC DNA]</scope>
    <source>
        <strain evidence="2">DYQJB</strain>
        <tissue evidence="2">Leaf</tissue>
    </source>
</reference>
<comment type="caution">
    <text evidence="2">The sequence shown here is derived from an EMBL/GenBank/DDBJ whole genome shotgun (WGS) entry which is preliminary data.</text>
</comment>
<dbReference type="SUPFAM" id="SSF51905">
    <property type="entry name" value="FAD/NAD(P)-binding domain"/>
    <property type="match status" value="1"/>
</dbReference>
<organism evidence="2 3">
    <name type="scientific">Flemingia macrophylla</name>
    <dbReference type="NCBI Taxonomy" id="520843"/>
    <lineage>
        <taxon>Eukaryota</taxon>
        <taxon>Viridiplantae</taxon>
        <taxon>Streptophyta</taxon>
        <taxon>Embryophyta</taxon>
        <taxon>Tracheophyta</taxon>
        <taxon>Spermatophyta</taxon>
        <taxon>Magnoliopsida</taxon>
        <taxon>eudicotyledons</taxon>
        <taxon>Gunneridae</taxon>
        <taxon>Pentapetalae</taxon>
        <taxon>rosids</taxon>
        <taxon>fabids</taxon>
        <taxon>Fabales</taxon>
        <taxon>Fabaceae</taxon>
        <taxon>Papilionoideae</taxon>
        <taxon>50 kb inversion clade</taxon>
        <taxon>NPAAA clade</taxon>
        <taxon>indigoferoid/millettioid clade</taxon>
        <taxon>Phaseoleae</taxon>
        <taxon>Flemingia</taxon>
    </lineage>
</organism>
<evidence type="ECO:0000313" key="2">
    <source>
        <dbReference type="EMBL" id="KAL2327785.1"/>
    </source>
</evidence>
<evidence type="ECO:0000259" key="1">
    <source>
        <dbReference type="Pfam" id="PF01593"/>
    </source>
</evidence>
<name>A0ABD1LXX6_9FABA</name>
<dbReference type="InterPro" id="IPR002937">
    <property type="entry name" value="Amino_oxidase"/>
</dbReference>
<dbReference type="Gene3D" id="3.50.50.60">
    <property type="entry name" value="FAD/NAD(P)-binding domain"/>
    <property type="match status" value="1"/>
</dbReference>
<sequence>MLPENGVEDMVILEASNRVGSRIRKEHFGGVSVELGADWIASVDGPQRNPVKMNALIVLISEVEGFA</sequence>
<proteinExistence type="predicted"/>
<dbReference type="Pfam" id="PF01593">
    <property type="entry name" value="Amino_oxidase"/>
    <property type="match status" value="1"/>
</dbReference>
<dbReference type="InterPro" id="IPR036188">
    <property type="entry name" value="FAD/NAD-bd_sf"/>
</dbReference>
<keyword evidence="3" id="KW-1185">Reference proteome</keyword>
<accession>A0ABD1LXX6</accession>
<dbReference type="Proteomes" id="UP001603857">
    <property type="component" value="Unassembled WGS sequence"/>
</dbReference>
<dbReference type="AlphaFoldDB" id="A0ABD1LXX6"/>
<feature type="domain" description="Amine oxidase" evidence="1">
    <location>
        <begin position="4"/>
        <end position="42"/>
    </location>
</feature>
<gene>
    <name evidence="2" type="ORF">Fmac_021212</name>
</gene>
<evidence type="ECO:0000313" key="3">
    <source>
        <dbReference type="Proteomes" id="UP001603857"/>
    </source>
</evidence>
<dbReference type="EMBL" id="JBGMDY010000007">
    <property type="protein sequence ID" value="KAL2327785.1"/>
    <property type="molecule type" value="Genomic_DNA"/>
</dbReference>